<name>L7LIS0_9ACTN</name>
<gene>
    <name evidence="1" type="ORF">GSI01S_10_02300</name>
</gene>
<keyword evidence="2" id="KW-1185">Reference proteome</keyword>
<dbReference type="Proteomes" id="UP000035083">
    <property type="component" value="Unassembled WGS sequence"/>
</dbReference>
<evidence type="ECO:0000313" key="1">
    <source>
        <dbReference type="EMBL" id="GAC60636.1"/>
    </source>
</evidence>
<dbReference type="EMBL" id="BANU01000010">
    <property type="protein sequence ID" value="GAC60636.1"/>
    <property type="molecule type" value="Genomic_DNA"/>
</dbReference>
<comment type="caution">
    <text evidence="1">The sequence shown here is derived from an EMBL/GenBank/DDBJ whole genome shotgun (WGS) entry which is preliminary data.</text>
</comment>
<dbReference type="AlphaFoldDB" id="L7LIS0"/>
<proteinExistence type="predicted"/>
<sequence length="64" mass="7281">MLMTAPKPGQHLRPTGRPCTAYLPQLDEDGFNWKLYCVLADGHDGHHESVAGWRFEAEDEEAER</sequence>
<organism evidence="1 2">
    <name type="scientific">Gordonia sihwensis NBRC 108236</name>
    <dbReference type="NCBI Taxonomy" id="1223544"/>
    <lineage>
        <taxon>Bacteria</taxon>
        <taxon>Bacillati</taxon>
        <taxon>Actinomycetota</taxon>
        <taxon>Actinomycetes</taxon>
        <taxon>Mycobacteriales</taxon>
        <taxon>Gordoniaceae</taxon>
        <taxon>Gordonia</taxon>
    </lineage>
</organism>
<accession>L7LIS0</accession>
<reference evidence="1 2" key="1">
    <citation type="submission" date="2012-12" db="EMBL/GenBank/DDBJ databases">
        <title>Whole genome shotgun sequence of Gordonia sihwensis NBRC 108236.</title>
        <authorList>
            <person name="Yoshida I."/>
            <person name="Hosoyama A."/>
            <person name="Tsuchikane K."/>
            <person name="Ando Y."/>
            <person name="Baba S."/>
            <person name="Ohji S."/>
            <person name="Hamada M."/>
            <person name="Tamura T."/>
            <person name="Yamazoe A."/>
            <person name="Yamazaki S."/>
            <person name="Fujita N."/>
        </authorList>
    </citation>
    <scope>NUCLEOTIDE SEQUENCE [LARGE SCALE GENOMIC DNA]</scope>
    <source>
        <strain evidence="1 2">NBRC 108236</strain>
    </source>
</reference>
<evidence type="ECO:0000313" key="2">
    <source>
        <dbReference type="Proteomes" id="UP000035083"/>
    </source>
</evidence>
<protein>
    <submittedName>
        <fullName evidence="1">Uncharacterized protein</fullName>
    </submittedName>
</protein>